<evidence type="ECO:0000259" key="1">
    <source>
        <dbReference type="PROSITE" id="PS51186"/>
    </source>
</evidence>
<proteinExistence type="predicted"/>
<dbReference type="InterPro" id="IPR016181">
    <property type="entry name" value="Acyl_CoA_acyltransferase"/>
</dbReference>
<feature type="domain" description="N-acetyltransferase" evidence="1">
    <location>
        <begin position="26"/>
        <end position="228"/>
    </location>
</feature>
<evidence type="ECO:0000313" key="3">
    <source>
        <dbReference type="RefSeq" id="XP_022633550.1"/>
    </source>
</evidence>
<organism evidence="2 3">
    <name type="scientific">Vigna radiata var. radiata</name>
    <name type="common">Mung bean</name>
    <name type="synonym">Phaseolus aureus</name>
    <dbReference type="NCBI Taxonomy" id="3916"/>
    <lineage>
        <taxon>Eukaryota</taxon>
        <taxon>Viridiplantae</taxon>
        <taxon>Streptophyta</taxon>
        <taxon>Embryophyta</taxon>
        <taxon>Tracheophyta</taxon>
        <taxon>Spermatophyta</taxon>
        <taxon>Magnoliopsida</taxon>
        <taxon>eudicotyledons</taxon>
        <taxon>Gunneridae</taxon>
        <taxon>Pentapetalae</taxon>
        <taxon>rosids</taxon>
        <taxon>fabids</taxon>
        <taxon>Fabales</taxon>
        <taxon>Fabaceae</taxon>
        <taxon>Papilionoideae</taxon>
        <taxon>50 kb inversion clade</taxon>
        <taxon>NPAAA clade</taxon>
        <taxon>indigoferoid/millettioid clade</taxon>
        <taxon>Phaseoleae</taxon>
        <taxon>Vigna</taxon>
    </lineage>
</organism>
<evidence type="ECO:0000313" key="2">
    <source>
        <dbReference type="Proteomes" id="UP000087766"/>
    </source>
</evidence>
<dbReference type="InterPro" id="IPR052810">
    <property type="entry name" value="Plant_NAT"/>
</dbReference>
<keyword evidence="2" id="KW-1185">Reference proteome</keyword>
<dbReference type="KEGG" id="vra:106754018"/>
<dbReference type="AlphaFoldDB" id="A0A3Q0EPF8"/>
<dbReference type="SUPFAM" id="SSF55729">
    <property type="entry name" value="Acyl-CoA N-acyltransferases (Nat)"/>
    <property type="match status" value="1"/>
</dbReference>
<sequence>MISIPTSSLASFSQREEMVDRTKSKILIREYNQDKDVKMVRKLERNSEIGAKKVVSIFTNIMADPLSRIRFFPLRVMLVAELLESRELVGVVRGVIKNVGTLSGSLLKMGYILGLRVSPSYRRKGVALRLIAAVEEWMVRNGAEYAFLATEKDNDASKNLFTVRCNYVNLSSLVVFVQPINSITKHISRDIKIEKVDIDLAISLYRRTLKSKDLYPLDMDVILKEKLSIGTWVSYYKREGRLNLRSKVDDEEDLISSETSNSWVIFSIWNTCEAYKLQVRRSQLVRFLLTTLNQARERVFPCLKMSVSNSVCRSFGFLFIYGIYGQGENLGELMESMWRFTSRVGEGMRDCKVFITELGFGDPLANHVPQTDSISCIDDLWYTKRLSTHVDENTDEILMRQVGNVFVDPRDF</sequence>
<name>A0A3Q0EPF8_VIGRR</name>
<dbReference type="CDD" id="cd04301">
    <property type="entry name" value="NAT_SF"/>
    <property type="match status" value="1"/>
</dbReference>
<protein>
    <submittedName>
        <fullName evidence="3">Probable N-acetyltransferase HLS1-like</fullName>
    </submittedName>
</protein>
<dbReference type="OrthoDB" id="1735852at2759"/>
<dbReference type="RefSeq" id="XP_022633550.1">
    <property type="nucleotide sequence ID" value="XM_022777829.1"/>
</dbReference>
<dbReference type="GeneID" id="106754018"/>
<reference evidence="3" key="1">
    <citation type="submission" date="2025-08" db="UniProtKB">
        <authorList>
            <consortium name="RefSeq"/>
        </authorList>
    </citation>
    <scope>IDENTIFICATION</scope>
    <source>
        <tissue evidence="3">Leaf</tissue>
    </source>
</reference>
<dbReference type="Pfam" id="PF00583">
    <property type="entry name" value="Acetyltransf_1"/>
    <property type="match status" value="1"/>
</dbReference>
<dbReference type="GO" id="GO:0016747">
    <property type="term" value="F:acyltransferase activity, transferring groups other than amino-acyl groups"/>
    <property type="evidence" value="ECO:0007669"/>
    <property type="project" value="InterPro"/>
</dbReference>
<gene>
    <name evidence="3" type="primary">LOC106754018</name>
</gene>
<dbReference type="STRING" id="3916.A0A3Q0EPF8"/>
<dbReference type="PANTHER" id="PTHR47370">
    <property type="entry name" value="ACYL-COA N-ACYLTRANSFERASES (NAT) SUPERFAMILY PROTEIN"/>
    <property type="match status" value="1"/>
</dbReference>
<dbReference type="PROSITE" id="PS51186">
    <property type="entry name" value="GNAT"/>
    <property type="match status" value="1"/>
</dbReference>
<accession>A0A3Q0EPF8</accession>
<dbReference type="Gene3D" id="3.40.630.30">
    <property type="match status" value="1"/>
</dbReference>
<dbReference type="InterPro" id="IPR000182">
    <property type="entry name" value="GNAT_dom"/>
</dbReference>
<dbReference type="Proteomes" id="UP000087766">
    <property type="component" value="Unplaced"/>
</dbReference>
<dbReference type="PANTHER" id="PTHR47370:SF4">
    <property type="entry name" value="N-ACETYLTRANSFERASE HLS1-LIKE-RELATED"/>
    <property type="match status" value="1"/>
</dbReference>